<reference evidence="2" key="2">
    <citation type="submission" date="2023-05" db="EMBL/GenBank/DDBJ databases">
        <authorList>
            <person name="Schelkunov M.I."/>
        </authorList>
    </citation>
    <scope>NUCLEOTIDE SEQUENCE</scope>
    <source>
        <strain evidence="2">Hsosn_3</strain>
        <tissue evidence="2">Leaf</tissue>
    </source>
</reference>
<feature type="chain" id="PRO_5042197629" description="Thionin-like protein" evidence="1">
    <location>
        <begin position="25"/>
        <end position="116"/>
    </location>
</feature>
<dbReference type="AlphaFoldDB" id="A0AAD8MMB3"/>
<protein>
    <recommendedName>
        <fullName evidence="4">Thionin-like protein</fullName>
    </recommendedName>
</protein>
<proteinExistence type="predicted"/>
<keyword evidence="3" id="KW-1185">Reference proteome</keyword>
<evidence type="ECO:0000313" key="3">
    <source>
        <dbReference type="Proteomes" id="UP001237642"/>
    </source>
</evidence>
<reference evidence="2" key="1">
    <citation type="submission" date="2023-02" db="EMBL/GenBank/DDBJ databases">
        <title>Genome of toxic invasive species Heracleum sosnowskyi carries increased number of genes despite the absence of recent whole-genome duplications.</title>
        <authorList>
            <person name="Schelkunov M."/>
            <person name="Shtratnikova V."/>
            <person name="Makarenko M."/>
            <person name="Klepikova A."/>
            <person name="Omelchenko D."/>
            <person name="Novikova G."/>
            <person name="Obukhova E."/>
            <person name="Bogdanov V."/>
            <person name="Penin A."/>
            <person name="Logacheva M."/>
        </authorList>
    </citation>
    <scope>NUCLEOTIDE SEQUENCE</scope>
    <source>
        <strain evidence="2">Hsosn_3</strain>
        <tissue evidence="2">Leaf</tissue>
    </source>
</reference>
<evidence type="ECO:0000256" key="1">
    <source>
        <dbReference type="SAM" id="SignalP"/>
    </source>
</evidence>
<name>A0AAD8MMB3_9APIA</name>
<dbReference type="EMBL" id="JAUIZM010000006">
    <property type="protein sequence ID" value="KAK1378571.1"/>
    <property type="molecule type" value="Genomic_DNA"/>
</dbReference>
<evidence type="ECO:0000313" key="2">
    <source>
        <dbReference type="EMBL" id="KAK1378571.1"/>
    </source>
</evidence>
<feature type="signal peptide" evidence="1">
    <location>
        <begin position="1"/>
        <end position="24"/>
    </location>
</feature>
<evidence type="ECO:0008006" key="4">
    <source>
        <dbReference type="Google" id="ProtNLM"/>
    </source>
</evidence>
<comment type="caution">
    <text evidence="2">The sequence shown here is derived from an EMBL/GenBank/DDBJ whole genome shotgun (WGS) entry which is preliminary data.</text>
</comment>
<accession>A0AAD8MMB3</accession>
<organism evidence="2 3">
    <name type="scientific">Heracleum sosnowskyi</name>
    <dbReference type="NCBI Taxonomy" id="360622"/>
    <lineage>
        <taxon>Eukaryota</taxon>
        <taxon>Viridiplantae</taxon>
        <taxon>Streptophyta</taxon>
        <taxon>Embryophyta</taxon>
        <taxon>Tracheophyta</taxon>
        <taxon>Spermatophyta</taxon>
        <taxon>Magnoliopsida</taxon>
        <taxon>eudicotyledons</taxon>
        <taxon>Gunneridae</taxon>
        <taxon>Pentapetalae</taxon>
        <taxon>asterids</taxon>
        <taxon>campanulids</taxon>
        <taxon>Apiales</taxon>
        <taxon>Apiaceae</taxon>
        <taxon>Apioideae</taxon>
        <taxon>apioid superclade</taxon>
        <taxon>Tordylieae</taxon>
        <taxon>Tordyliinae</taxon>
        <taxon>Heracleum</taxon>
    </lineage>
</organism>
<gene>
    <name evidence="2" type="ORF">POM88_025315</name>
</gene>
<dbReference type="Proteomes" id="UP001237642">
    <property type="component" value="Unassembled WGS sequence"/>
</dbReference>
<sequence length="116" mass="12528">MAKNNTIRLVVMIMFELLMVNVQATIHNNGSYENKISEACLAKCIKSCWKGGVLPPLCLPACLIACGKTPESHSDDVIKCTSNCAQSTCSKYIISDVNSLEQCVAKECVGKCLPEA</sequence>
<keyword evidence="1" id="KW-0732">Signal</keyword>